<dbReference type="InterPro" id="IPR052709">
    <property type="entry name" value="Transposase-MT_Hybrid"/>
</dbReference>
<keyword evidence="2" id="KW-1185">Reference proteome</keyword>
<proteinExistence type="predicted"/>
<dbReference type="OrthoDB" id="6464732at2759"/>
<dbReference type="Gene3D" id="3.30.420.10">
    <property type="entry name" value="Ribonuclease H-like superfamily/Ribonuclease H"/>
    <property type="match status" value="1"/>
</dbReference>
<dbReference type="InterPro" id="IPR036397">
    <property type="entry name" value="RNaseH_sf"/>
</dbReference>
<dbReference type="PANTHER" id="PTHR46060">
    <property type="entry name" value="MARINER MOS1 TRANSPOSASE-LIKE PROTEIN"/>
    <property type="match status" value="1"/>
</dbReference>
<accession>A0A4Y2F2G3</accession>
<evidence type="ECO:0008006" key="3">
    <source>
        <dbReference type="Google" id="ProtNLM"/>
    </source>
</evidence>
<sequence length="117" mass="13681">MEQRIHLKFLYKLGKSAGESPSMLKHVYEDGTVTLKTVYCEVLKRLLSRIRRVRPHLKQSGFWFLLHDNARPHTAALVKQFWTQHGVTELSYPPYYPDLSPPDFFLCPKLKLALKGR</sequence>
<protein>
    <recommendedName>
        <fullName evidence="3">Mariner Mos1 transposase</fullName>
    </recommendedName>
</protein>
<dbReference type="AlphaFoldDB" id="A0A4Y2F2G3"/>
<dbReference type="GO" id="GO:0003676">
    <property type="term" value="F:nucleic acid binding"/>
    <property type="evidence" value="ECO:0007669"/>
    <property type="project" value="InterPro"/>
</dbReference>
<evidence type="ECO:0000313" key="2">
    <source>
        <dbReference type="Proteomes" id="UP000499080"/>
    </source>
</evidence>
<dbReference type="Proteomes" id="UP000499080">
    <property type="component" value="Unassembled WGS sequence"/>
</dbReference>
<organism evidence="1 2">
    <name type="scientific">Araneus ventricosus</name>
    <name type="common">Orbweaver spider</name>
    <name type="synonym">Epeira ventricosa</name>
    <dbReference type="NCBI Taxonomy" id="182803"/>
    <lineage>
        <taxon>Eukaryota</taxon>
        <taxon>Metazoa</taxon>
        <taxon>Ecdysozoa</taxon>
        <taxon>Arthropoda</taxon>
        <taxon>Chelicerata</taxon>
        <taxon>Arachnida</taxon>
        <taxon>Araneae</taxon>
        <taxon>Araneomorphae</taxon>
        <taxon>Entelegynae</taxon>
        <taxon>Araneoidea</taxon>
        <taxon>Araneidae</taxon>
        <taxon>Araneus</taxon>
    </lineage>
</organism>
<comment type="caution">
    <text evidence="1">The sequence shown here is derived from an EMBL/GenBank/DDBJ whole genome shotgun (WGS) entry which is preliminary data.</text>
</comment>
<evidence type="ECO:0000313" key="1">
    <source>
        <dbReference type="EMBL" id="GBM34285.1"/>
    </source>
</evidence>
<dbReference type="EMBL" id="BGPR01000755">
    <property type="protein sequence ID" value="GBM34285.1"/>
    <property type="molecule type" value="Genomic_DNA"/>
</dbReference>
<gene>
    <name evidence="1" type="ORF">AVEN_253008_1</name>
</gene>
<name>A0A4Y2F2G3_ARAVE</name>
<dbReference type="PANTHER" id="PTHR46060:SF1">
    <property type="entry name" value="MARINER MOS1 TRANSPOSASE-LIKE PROTEIN"/>
    <property type="match status" value="1"/>
</dbReference>
<reference evidence="1 2" key="1">
    <citation type="journal article" date="2019" name="Sci. Rep.">
        <title>Orb-weaving spider Araneus ventricosus genome elucidates the spidroin gene catalogue.</title>
        <authorList>
            <person name="Kono N."/>
            <person name="Nakamura H."/>
            <person name="Ohtoshi R."/>
            <person name="Moran D.A.P."/>
            <person name="Shinohara A."/>
            <person name="Yoshida Y."/>
            <person name="Fujiwara M."/>
            <person name="Mori M."/>
            <person name="Tomita M."/>
            <person name="Arakawa K."/>
        </authorList>
    </citation>
    <scope>NUCLEOTIDE SEQUENCE [LARGE SCALE GENOMIC DNA]</scope>
</reference>